<dbReference type="GO" id="GO:0005886">
    <property type="term" value="C:plasma membrane"/>
    <property type="evidence" value="ECO:0007669"/>
    <property type="project" value="UniProtKB-SubCell"/>
</dbReference>
<dbReference type="RefSeq" id="WP_129316405.1">
    <property type="nucleotide sequence ID" value="NZ_NOIQ01000027.1"/>
</dbReference>
<feature type="transmembrane region" description="Helical" evidence="7">
    <location>
        <begin position="329"/>
        <end position="350"/>
    </location>
</feature>
<keyword evidence="2" id="KW-0813">Transport</keyword>
<dbReference type="AlphaFoldDB" id="A0A7K1LJR3"/>
<keyword evidence="5 7" id="KW-1133">Transmembrane helix</keyword>
<keyword evidence="4 7" id="KW-0812">Transmembrane</keyword>
<comment type="subcellular location">
    <subcellularLocation>
        <location evidence="1">Cell membrane</location>
        <topology evidence="1">Multi-pass membrane protein</topology>
    </subcellularLocation>
</comment>
<feature type="transmembrane region" description="Helical" evidence="7">
    <location>
        <begin position="76"/>
        <end position="93"/>
    </location>
</feature>
<evidence type="ECO:0000256" key="3">
    <source>
        <dbReference type="ARBA" id="ARBA00022475"/>
    </source>
</evidence>
<evidence type="ECO:0000256" key="5">
    <source>
        <dbReference type="ARBA" id="ARBA00022989"/>
    </source>
</evidence>
<evidence type="ECO:0000256" key="2">
    <source>
        <dbReference type="ARBA" id="ARBA00022448"/>
    </source>
</evidence>
<keyword evidence="3" id="KW-1003">Cell membrane</keyword>
<feature type="transmembrane region" description="Helical" evidence="7">
    <location>
        <begin position="130"/>
        <end position="152"/>
    </location>
</feature>
<feature type="transmembrane region" description="Helical" evidence="7">
    <location>
        <begin position="200"/>
        <end position="222"/>
    </location>
</feature>
<comment type="caution">
    <text evidence="9">The sequence shown here is derived from an EMBL/GenBank/DDBJ whole genome shotgun (WGS) entry which is preliminary data.</text>
</comment>
<evidence type="ECO:0000256" key="7">
    <source>
        <dbReference type="SAM" id="Phobius"/>
    </source>
</evidence>
<accession>A0A7K1LJR3</accession>
<feature type="transmembrane region" description="Helical" evidence="7">
    <location>
        <begin position="242"/>
        <end position="264"/>
    </location>
</feature>
<dbReference type="GO" id="GO:0022857">
    <property type="term" value="F:transmembrane transporter activity"/>
    <property type="evidence" value="ECO:0007669"/>
    <property type="project" value="InterPro"/>
</dbReference>
<dbReference type="InterPro" id="IPR036259">
    <property type="entry name" value="MFS_trans_sf"/>
</dbReference>
<dbReference type="PANTHER" id="PTHR23517:SF13">
    <property type="entry name" value="MAJOR FACILITATOR SUPERFAMILY MFS_1"/>
    <property type="match status" value="1"/>
</dbReference>
<dbReference type="Proteomes" id="UP000462152">
    <property type="component" value="Unassembled WGS sequence"/>
</dbReference>
<name>A0A7K1LJR3_9MICC</name>
<evidence type="ECO:0000256" key="1">
    <source>
        <dbReference type="ARBA" id="ARBA00004651"/>
    </source>
</evidence>
<dbReference type="Pfam" id="PF07690">
    <property type="entry name" value="MFS_1"/>
    <property type="match status" value="1"/>
</dbReference>
<evidence type="ECO:0000313" key="9">
    <source>
        <dbReference type="EMBL" id="MUN55419.1"/>
    </source>
</evidence>
<gene>
    <name evidence="9" type="ORF">GMA10_09400</name>
</gene>
<feature type="transmembrane region" description="Helical" evidence="7">
    <location>
        <begin position="276"/>
        <end position="294"/>
    </location>
</feature>
<feature type="transmembrane region" description="Helical" evidence="7">
    <location>
        <begin position="398"/>
        <end position="420"/>
    </location>
</feature>
<feature type="transmembrane region" description="Helical" evidence="7">
    <location>
        <begin position="370"/>
        <end position="392"/>
    </location>
</feature>
<organism evidence="9 10">
    <name type="scientific">Rothia koreensis</name>
    <dbReference type="NCBI Taxonomy" id="592378"/>
    <lineage>
        <taxon>Bacteria</taxon>
        <taxon>Bacillati</taxon>
        <taxon>Actinomycetota</taxon>
        <taxon>Actinomycetes</taxon>
        <taxon>Micrococcales</taxon>
        <taxon>Micrococcaceae</taxon>
        <taxon>Rothia</taxon>
    </lineage>
</organism>
<evidence type="ECO:0000256" key="4">
    <source>
        <dbReference type="ARBA" id="ARBA00022692"/>
    </source>
</evidence>
<reference evidence="9 10" key="1">
    <citation type="submission" date="2019-12" db="EMBL/GenBank/DDBJ databases">
        <authorList>
            <person name="Li J."/>
            <person name="Shi Y."/>
            <person name="Xu G."/>
            <person name="Xiao D."/>
            <person name="Ran X."/>
        </authorList>
    </citation>
    <scope>NUCLEOTIDE SEQUENCE [LARGE SCALE GENOMIC DNA]</scope>
    <source>
        <strain evidence="9 10">JCM 15915</strain>
    </source>
</reference>
<dbReference type="InterPro" id="IPR050171">
    <property type="entry name" value="MFS_Transporters"/>
</dbReference>
<keyword evidence="6 7" id="KW-0472">Membrane</keyword>
<feature type="transmembrane region" description="Helical" evidence="7">
    <location>
        <begin position="164"/>
        <end position="188"/>
    </location>
</feature>
<proteinExistence type="predicted"/>
<evidence type="ECO:0000313" key="10">
    <source>
        <dbReference type="Proteomes" id="UP000462152"/>
    </source>
</evidence>
<dbReference type="OrthoDB" id="9781469at2"/>
<dbReference type="PROSITE" id="PS50850">
    <property type="entry name" value="MFS"/>
    <property type="match status" value="1"/>
</dbReference>
<evidence type="ECO:0000256" key="6">
    <source>
        <dbReference type="ARBA" id="ARBA00023136"/>
    </source>
</evidence>
<dbReference type="InterPro" id="IPR020846">
    <property type="entry name" value="MFS_dom"/>
</dbReference>
<feature type="transmembrane region" description="Helical" evidence="7">
    <location>
        <begin position="306"/>
        <end position="323"/>
    </location>
</feature>
<feature type="domain" description="Major facilitator superfamily (MFS) profile" evidence="8">
    <location>
        <begin position="31"/>
        <end position="426"/>
    </location>
</feature>
<feature type="transmembrane region" description="Helical" evidence="7">
    <location>
        <begin position="105"/>
        <end position="124"/>
    </location>
</feature>
<sequence length="439" mass="45199">MLNHRVLSPSGKPAVRRRRSLAVPARGARTEHVTTTRGQVATGVALLIVLTAGAYIPSPLYPGYQAQLGFSDLTMILIYATFALVSIPALLLFGPASDVLGRRKVLLASIVLSGAGSLCFLWAGSTFSLFLGRAFHGLALGAVTGPATACVIETSAVHANKYKIWASVLASSAFVAGTAAGPFFAGVLAEWAPLPGALPYLVHLGLLVVCWVLVLGLPRVGVASLRTWRPTAPRVPRKIRHLFLAAATTGFLSWTGAGIFLATIPTVLERTLPDATTAMTGSVLGAMLLFSMATQPLIVGISPIRMQILGLGLIGASLAVLALDGGGSIDVVLGSAVFAGAGHGLAYGGATAMLDGVTPAESRGGVNASLYLVFYLGAGVPAIAVGVLTSWWSMETAVSWMSAVAALASVAASGGIALVWTRRRRARRHDAATSELAAT</sequence>
<feature type="transmembrane region" description="Helical" evidence="7">
    <location>
        <begin position="38"/>
        <end position="56"/>
    </location>
</feature>
<dbReference type="InterPro" id="IPR011701">
    <property type="entry name" value="MFS"/>
</dbReference>
<dbReference type="SUPFAM" id="SSF103473">
    <property type="entry name" value="MFS general substrate transporter"/>
    <property type="match status" value="1"/>
</dbReference>
<dbReference type="EMBL" id="WOGT01000005">
    <property type="protein sequence ID" value="MUN55419.1"/>
    <property type="molecule type" value="Genomic_DNA"/>
</dbReference>
<dbReference type="Gene3D" id="1.20.1250.20">
    <property type="entry name" value="MFS general substrate transporter like domains"/>
    <property type="match status" value="1"/>
</dbReference>
<evidence type="ECO:0000259" key="8">
    <source>
        <dbReference type="PROSITE" id="PS50850"/>
    </source>
</evidence>
<dbReference type="PANTHER" id="PTHR23517">
    <property type="entry name" value="RESISTANCE PROTEIN MDTM, PUTATIVE-RELATED-RELATED"/>
    <property type="match status" value="1"/>
</dbReference>
<protein>
    <submittedName>
        <fullName evidence="9">MFS transporter</fullName>
    </submittedName>
</protein>
<keyword evidence="10" id="KW-1185">Reference proteome</keyword>